<evidence type="ECO:0000313" key="1">
    <source>
        <dbReference type="Proteomes" id="UP000887563"/>
    </source>
</evidence>
<sequence>MRILIFRIGLQIFLKILGRKYVGRSEACILIRDGIKATSNLVFLPRGLLRFFEKFCTVSYVTSNRFSNLNFVFLGFIKVLDYLVRFLRKKFLVRCARVLNGLISLLDLILSSQSV</sequence>
<evidence type="ECO:0000313" key="2">
    <source>
        <dbReference type="WBParaSite" id="Minc3s00043g02415"/>
    </source>
</evidence>
<dbReference type="AlphaFoldDB" id="A0A914KP04"/>
<dbReference type="Proteomes" id="UP000887563">
    <property type="component" value="Unplaced"/>
</dbReference>
<organism evidence="1 2">
    <name type="scientific">Meloidogyne incognita</name>
    <name type="common">Southern root-knot nematode worm</name>
    <name type="synonym">Oxyuris incognita</name>
    <dbReference type="NCBI Taxonomy" id="6306"/>
    <lineage>
        <taxon>Eukaryota</taxon>
        <taxon>Metazoa</taxon>
        <taxon>Ecdysozoa</taxon>
        <taxon>Nematoda</taxon>
        <taxon>Chromadorea</taxon>
        <taxon>Rhabditida</taxon>
        <taxon>Tylenchina</taxon>
        <taxon>Tylenchomorpha</taxon>
        <taxon>Tylenchoidea</taxon>
        <taxon>Meloidogynidae</taxon>
        <taxon>Meloidogyninae</taxon>
        <taxon>Meloidogyne</taxon>
        <taxon>Meloidogyne incognita group</taxon>
    </lineage>
</organism>
<name>A0A914KP04_MELIC</name>
<dbReference type="WBParaSite" id="Minc3s00043g02415">
    <property type="protein sequence ID" value="Minc3s00043g02415"/>
    <property type="gene ID" value="Minc3s00043g02415"/>
</dbReference>
<protein>
    <submittedName>
        <fullName evidence="2">Candidate secreted effector</fullName>
    </submittedName>
</protein>
<proteinExistence type="predicted"/>
<reference evidence="2" key="1">
    <citation type="submission" date="2022-11" db="UniProtKB">
        <authorList>
            <consortium name="WormBaseParasite"/>
        </authorList>
    </citation>
    <scope>IDENTIFICATION</scope>
</reference>
<accession>A0A914KP04</accession>
<keyword evidence="1" id="KW-1185">Reference proteome</keyword>